<evidence type="ECO:0000313" key="1">
    <source>
        <dbReference type="EMBL" id="KAB2622143.1"/>
    </source>
</evidence>
<reference evidence="1 2" key="1">
    <citation type="submission" date="2019-09" db="EMBL/GenBank/DDBJ databases">
        <authorList>
            <person name="Ou C."/>
        </authorList>
    </citation>
    <scope>NUCLEOTIDE SEQUENCE [LARGE SCALE GENOMIC DNA]</scope>
    <source>
        <strain evidence="1">S2</strain>
        <tissue evidence="1">Leaf</tissue>
    </source>
</reference>
<dbReference type="AlphaFoldDB" id="A0A5N5H6A9"/>
<dbReference type="EMBL" id="SMOL01000231">
    <property type="protein sequence ID" value="KAB2622143.1"/>
    <property type="molecule type" value="Genomic_DNA"/>
</dbReference>
<dbReference type="Proteomes" id="UP000327157">
    <property type="component" value="Chromosome 4"/>
</dbReference>
<keyword evidence="1" id="KW-0830">Ubiquinone</keyword>
<name>A0A5N5H6A9_9ROSA</name>
<proteinExistence type="predicted"/>
<reference evidence="1 2" key="3">
    <citation type="submission" date="2019-11" db="EMBL/GenBank/DDBJ databases">
        <title>A de novo genome assembly of a pear dwarfing rootstock.</title>
        <authorList>
            <person name="Wang F."/>
            <person name="Wang J."/>
            <person name="Li S."/>
            <person name="Zhang Y."/>
            <person name="Fang M."/>
            <person name="Ma L."/>
            <person name="Zhao Y."/>
            <person name="Jiang S."/>
        </authorList>
    </citation>
    <scope>NUCLEOTIDE SEQUENCE [LARGE SCALE GENOMIC DNA]</scope>
    <source>
        <strain evidence="1">S2</strain>
        <tissue evidence="1">Leaf</tissue>
    </source>
</reference>
<organism evidence="1 2">
    <name type="scientific">Pyrus ussuriensis x Pyrus communis</name>
    <dbReference type="NCBI Taxonomy" id="2448454"/>
    <lineage>
        <taxon>Eukaryota</taxon>
        <taxon>Viridiplantae</taxon>
        <taxon>Streptophyta</taxon>
        <taxon>Embryophyta</taxon>
        <taxon>Tracheophyta</taxon>
        <taxon>Spermatophyta</taxon>
        <taxon>Magnoliopsida</taxon>
        <taxon>eudicotyledons</taxon>
        <taxon>Gunneridae</taxon>
        <taxon>Pentapetalae</taxon>
        <taxon>rosids</taxon>
        <taxon>fabids</taxon>
        <taxon>Rosales</taxon>
        <taxon>Rosaceae</taxon>
        <taxon>Amygdaloideae</taxon>
        <taxon>Maleae</taxon>
        <taxon>Pyrus</taxon>
    </lineage>
</organism>
<protein>
    <submittedName>
        <fullName evidence="1">NADH dehydrogenase [ubiquinone] iron-sulfur protein 8-A</fullName>
    </submittedName>
</protein>
<evidence type="ECO:0000313" key="2">
    <source>
        <dbReference type="Proteomes" id="UP000327157"/>
    </source>
</evidence>
<keyword evidence="2" id="KW-1185">Reference proteome</keyword>
<gene>
    <name evidence="1" type="ORF">D8674_024325</name>
</gene>
<sequence length="119" mass="13013">MSTTTGTGEDGSPRLLAGLMPHIDRKGENAGLALACSRPQIESTGVDEDPSTQPPPAMAAILARKFLQALRVRQLVNVSDFGISLYVAIFLDSCLNLFNASRKGNGLFLVRFHDWYYLE</sequence>
<comment type="caution">
    <text evidence="1">The sequence shown here is derived from an EMBL/GenBank/DDBJ whole genome shotgun (WGS) entry which is preliminary data.</text>
</comment>
<accession>A0A5N5H6A9</accession>
<reference evidence="2" key="2">
    <citation type="submission" date="2019-10" db="EMBL/GenBank/DDBJ databases">
        <title>A de novo genome assembly of a pear dwarfing rootstock.</title>
        <authorList>
            <person name="Wang F."/>
            <person name="Wang J."/>
            <person name="Li S."/>
            <person name="Zhang Y."/>
            <person name="Fang M."/>
            <person name="Ma L."/>
            <person name="Zhao Y."/>
            <person name="Jiang S."/>
        </authorList>
    </citation>
    <scope>NUCLEOTIDE SEQUENCE [LARGE SCALE GENOMIC DNA]</scope>
</reference>